<dbReference type="AlphaFoldDB" id="A0A1I7IEI9"/>
<dbReference type="STRING" id="343013.SAMN04489707_101620"/>
<proteinExistence type="inferred from homology"/>
<keyword evidence="9" id="KW-0132">Cell division</keyword>
<keyword evidence="9" id="KW-0131">Cell cycle</keyword>
<dbReference type="GO" id="GO:0005886">
    <property type="term" value="C:plasma membrane"/>
    <property type="evidence" value="ECO:0007669"/>
    <property type="project" value="UniProtKB-SubCell"/>
</dbReference>
<dbReference type="GO" id="GO:0015031">
    <property type="term" value="P:protein transport"/>
    <property type="evidence" value="ECO:0007669"/>
    <property type="project" value="UniProtKB-KW"/>
</dbReference>
<keyword evidence="4 7" id="KW-0812">Transmembrane</keyword>
<keyword evidence="7" id="KW-0813">Transport</keyword>
<dbReference type="Proteomes" id="UP000183656">
    <property type="component" value="Unassembled WGS sequence"/>
</dbReference>
<evidence type="ECO:0000256" key="4">
    <source>
        <dbReference type="ARBA" id="ARBA00022692"/>
    </source>
</evidence>
<protein>
    <submittedName>
        <fullName evidence="9">Cell division and transport-associated protein TolR</fullName>
    </submittedName>
</protein>
<accession>A0A1I7IEI9</accession>
<keyword evidence="10" id="KW-1185">Reference proteome</keyword>
<keyword evidence="7" id="KW-0653">Protein transport</keyword>
<evidence type="ECO:0000313" key="9">
    <source>
        <dbReference type="EMBL" id="SFU71403.1"/>
    </source>
</evidence>
<dbReference type="Pfam" id="PF02472">
    <property type="entry name" value="ExbD"/>
    <property type="match status" value="1"/>
</dbReference>
<evidence type="ECO:0000313" key="10">
    <source>
        <dbReference type="Proteomes" id="UP000183656"/>
    </source>
</evidence>
<evidence type="ECO:0000256" key="2">
    <source>
        <dbReference type="ARBA" id="ARBA00005811"/>
    </source>
</evidence>
<name>A0A1I7IEI9_9BURK</name>
<evidence type="ECO:0000256" key="1">
    <source>
        <dbReference type="ARBA" id="ARBA00004162"/>
    </source>
</evidence>
<dbReference type="PANTHER" id="PTHR30558:SF7">
    <property type="entry name" value="TOL-PAL SYSTEM PROTEIN TOLR"/>
    <property type="match status" value="1"/>
</dbReference>
<evidence type="ECO:0000256" key="5">
    <source>
        <dbReference type="ARBA" id="ARBA00022989"/>
    </source>
</evidence>
<keyword evidence="6 8" id="KW-0472">Membrane</keyword>
<sequence>MPAMASRSGSRRRSMNEINMVPFIDVMLVLLIIFMVTAPMLTPSSIDVPSVGKGKAQPKSFATVIVGKDGDVRFKTRDAERTLNLREIGTTARQWQEGQSAESAVIIAADKSVQYEAVVKAMDALQRAGVQRVGLSVKQGNP</sequence>
<evidence type="ECO:0000256" key="3">
    <source>
        <dbReference type="ARBA" id="ARBA00022475"/>
    </source>
</evidence>
<comment type="similarity">
    <text evidence="2 7">Belongs to the ExbD/TolR family.</text>
</comment>
<keyword evidence="5 8" id="KW-1133">Transmembrane helix</keyword>
<dbReference type="PANTHER" id="PTHR30558">
    <property type="entry name" value="EXBD MEMBRANE COMPONENT OF PMF-DRIVEN MACROMOLECULE IMPORT SYSTEM"/>
    <property type="match status" value="1"/>
</dbReference>
<dbReference type="GO" id="GO:0022857">
    <property type="term" value="F:transmembrane transporter activity"/>
    <property type="evidence" value="ECO:0007669"/>
    <property type="project" value="InterPro"/>
</dbReference>
<evidence type="ECO:0000256" key="6">
    <source>
        <dbReference type="ARBA" id="ARBA00023136"/>
    </source>
</evidence>
<dbReference type="OrthoDB" id="9798629at2"/>
<dbReference type="EMBL" id="FPBX01000016">
    <property type="protein sequence ID" value="SFU71403.1"/>
    <property type="molecule type" value="Genomic_DNA"/>
</dbReference>
<gene>
    <name evidence="9" type="ORF">SAMN04489707_101620</name>
</gene>
<reference evidence="9 10" key="1">
    <citation type="submission" date="2016-10" db="EMBL/GenBank/DDBJ databases">
        <authorList>
            <person name="de Groot N.N."/>
        </authorList>
    </citation>
    <scope>NUCLEOTIDE SEQUENCE [LARGE SCALE GENOMIC DNA]</scope>
    <source>
        <strain evidence="9 10">R-24608</strain>
    </source>
</reference>
<evidence type="ECO:0000256" key="7">
    <source>
        <dbReference type="RuleBase" id="RU003879"/>
    </source>
</evidence>
<evidence type="ECO:0000256" key="8">
    <source>
        <dbReference type="SAM" id="Phobius"/>
    </source>
</evidence>
<comment type="subcellular location">
    <subcellularLocation>
        <location evidence="1">Cell membrane</location>
        <topology evidence="1">Single-pass membrane protein</topology>
    </subcellularLocation>
    <subcellularLocation>
        <location evidence="7">Cell membrane</location>
        <topology evidence="7">Single-pass type II membrane protein</topology>
    </subcellularLocation>
</comment>
<dbReference type="RefSeq" id="WP_054257084.1">
    <property type="nucleotide sequence ID" value="NZ_CYIG01000031.1"/>
</dbReference>
<feature type="transmembrane region" description="Helical" evidence="8">
    <location>
        <begin position="21"/>
        <end position="41"/>
    </location>
</feature>
<keyword evidence="3" id="KW-1003">Cell membrane</keyword>
<dbReference type="Gene3D" id="3.30.420.270">
    <property type="match status" value="1"/>
</dbReference>
<organism evidence="9 10">
    <name type="scientific">Paenacidovorax caeni</name>
    <dbReference type="NCBI Taxonomy" id="343013"/>
    <lineage>
        <taxon>Bacteria</taxon>
        <taxon>Pseudomonadati</taxon>
        <taxon>Pseudomonadota</taxon>
        <taxon>Betaproteobacteria</taxon>
        <taxon>Burkholderiales</taxon>
        <taxon>Comamonadaceae</taxon>
        <taxon>Paenacidovorax</taxon>
    </lineage>
</organism>
<dbReference type="GO" id="GO:0051301">
    <property type="term" value="P:cell division"/>
    <property type="evidence" value="ECO:0007669"/>
    <property type="project" value="UniProtKB-KW"/>
</dbReference>
<dbReference type="InterPro" id="IPR003400">
    <property type="entry name" value="ExbD"/>
</dbReference>